<dbReference type="Proteomes" id="UP000070168">
    <property type="component" value="Unassembled WGS sequence"/>
</dbReference>
<dbReference type="EMBL" id="LHQR01000067">
    <property type="protein sequence ID" value="KXG47091.1"/>
    <property type="molecule type" value="Genomic_DNA"/>
</dbReference>
<evidence type="ECO:0000313" key="3">
    <source>
        <dbReference type="Proteomes" id="UP000070168"/>
    </source>
</evidence>
<dbReference type="OrthoDB" id="4369400at2759"/>
<keyword evidence="3" id="KW-1185">Reference proteome</keyword>
<evidence type="ECO:0000256" key="1">
    <source>
        <dbReference type="SAM" id="MobiDB-lite"/>
    </source>
</evidence>
<organism evidence="2 3">
    <name type="scientific">Penicillium patulum</name>
    <name type="common">Penicillium griseofulvum</name>
    <dbReference type="NCBI Taxonomy" id="5078"/>
    <lineage>
        <taxon>Eukaryota</taxon>
        <taxon>Fungi</taxon>
        <taxon>Dikarya</taxon>
        <taxon>Ascomycota</taxon>
        <taxon>Pezizomycotina</taxon>
        <taxon>Eurotiomycetes</taxon>
        <taxon>Eurotiomycetidae</taxon>
        <taxon>Eurotiales</taxon>
        <taxon>Aspergillaceae</taxon>
        <taxon>Penicillium</taxon>
    </lineage>
</organism>
<evidence type="ECO:0000313" key="2">
    <source>
        <dbReference type="EMBL" id="KXG47091.1"/>
    </source>
</evidence>
<protein>
    <submittedName>
        <fullName evidence="2">Uncharacterized protein</fullName>
    </submittedName>
</protein>
<feature type="compositionally biased region" description="Basic and acidic residues" evidence="1">
    <location>
        <begin position="79"/>
        <end position="91"/>
    </location>
</feature>
<feature type="region of interest" description="Disordered" evidence="1">
    <location>
        <begin position="13"/>
        <end position="124"/>
    </location>
</feature>
<comment type="caution">
    <text evidence="2">The sequence shown here is derived from an EMBL/GenBank/DDBJ whole genome shotgun (WGS) entry which is preliminary data.</text>
</comment>
<name>A0A135LDP6_PENPA</name>
<proteinExistence type="predicted"/>
<feature type="compositionally biased region" description="Low complexity" evidence="1">
    <location>
        <begin position="28"/>
        <end position="40"/>
    </location>
</feature>
<reference evidence="2 3" key="1">
    <citation type="journal article" date="2016" name="BMC Genomics">
        <title>Genome sequencing and secondary metabolism of the postharvest pathogen Penicillium griseofulvum.</title>
        <authorList>
            <person name="Banani H."/>
            <person name="Marcet-Houben M."/>
            <person name="Ballester A.R."/>
            <person name="Abbruscato P."/>
            <person name="Gonzalez-Candelas L."/>
            <person name="Gabaldon T."/>
            <person name="Spadaro D."/>
        </authorList>
    </citation>
    <scope>NUCLEOTIDE SEQUENCE [LARGE SCALE GENOMIC DNA]</scope>
    <source>
        <strain evidence="2 3">PG3</strain>
    </source>
</reference>
<dbReference type="RefSeq" id="XP_040645627.1">
    <property type="nucleotide sequence ID" value="XM_040791550.1"/>
</dbReference>
<dbReference type="AlphaFoldDB" id="A0A135LDP6"/>
<accession>A0A135LDP6</accession>
<gene>
    <name evidence="2" type="ORF">PGRI_038370</name>
</gene>
<dbReference type="GeneID" id="63706850"/>
<sequence length="124" mass="12886">MTNNITNIINIVVNALPPPPPSTSANQTSPSPSASGTSRSIGEQLVDDPGFWALMPVSKDEDLEGTPLREVTVGGQPTKTDEEIAEEDKANGHPPPGAFGTLKTPDAPETLEIRPPAGMASSIC</sequence>